<dbReference type="GO" id="GO:0003924">
    <property type="term" value="F:GTPase activity"/>
    <property type="evidence" value="ECO:0000318"/>
    <property type="project" value="GO_Central"/>
</dbReference>
<dbReference type="SMART" id="SM00173">
    <property type="entry name" value="RAS"/>
    <property type="match status" value="1"/>
</dbReference>
<evidence type="ECO:0000256" key="1">
    <source>
        <dbReference type="ARBA" id="ARBA00022741"/>
    </source>
</evidence>
<dbReference type="InParanoid" id="Q4QGD2"/>
<dbReference type="EMBL" id="FR796409">
    <property type="protein sequence ID" value="CAJ02473.1"/>
    <property type="molecule type" value="Genomic_DNA"/>
</dbReference>
<name>Q4QGD2_LEIMA</name>
<dbReference type="SUPFAM" id="SSF52540">
    <property type="entry name" value="P-loop containing nucleoside triphosphate hydrolases"/>
    <property type="match status" value="1"/>
</dbReference>
<dbReference type="GeneID" id="5650051"/>
<keyword evidence="3" id="KW-1185">Reference proteome</keyword>
<dbReference type="InterPro" id="IPR001806">
    <property type="entry name" value="Small_GTPase"/>
</dbReference>
<keyword evidence="1" id="KW-0547">Nucleotide-binding</keyword>
<dbReference type="Gene3D" id="3.40.50.300">
    <property type="entry name" value="P-loop containing nucleotide triphosphate hydrolases"/>
    <property type="match status" value="1"/>
</dbReference>
<dbReference type="KEGG" id="lma:LMJF_13_0220"/>
<accession>Q4QGD2</accession>
<sequence length="212" mass="22959">MSSISRASTTTKAGGSASTRKFKLVLLGESGVGKSSVVQRLMKNAFSEKLNSTVGASFFRYTCNVDDDTAVHFDIWDTAGQERFKSLASMYYRGAAAALVVFDIVSADTFEKARYWIRELQANSPETIVMLVGNKKDLESERQVSVADAQQCAVEMGAVYHETSARSGDGVRDAFHAVAAKLIETNSAFSVREGGVMCHTENAAPRQENGCC</sequence>
<dbReference type="eggNOG" id="KOG0092">
    <property type="taxonomic scope" value="Eukaryota"/>
</dbReference>
<dbReference type="PRINTS" id="PR00449">
    <property type="entry name" value="RASTRNSFRMNG"/>
</dbReference>
<dbReference type="InterPro" id="IPR027417">
    <property type="entry name" value="P-loop_NTPase"/>
</dbReference>
<dbReference type="Proteomes" id="UP000000542">
    <property type="component" value="Chromosome 13"/>
</dbReference>
<dbReference type="OMA" id="GASFFRY"/>
<dbReference type="VEuPathDB" id="TriTrypDB:LMJLV39_130007200"/>
<dbReference type="HOGENOM" id="CLU_041217_10_2_1"/>
<dbReference type="NCBIfam" id="TIGR00231">
    <property type="entry name" value="small_GTP"/>
    <property type="match status" value="1"/>
</dbReference>
<dbReference type="FunCoup" id="Q4QGD2">
    <property type="interactions" value="344"/>
</dbReference>
<dbReference type="GO" id="GO:0012505">
    <property type="term" value="C:endomembrane system"/>
    <property type="evidence" value="ECO:0000318"/>
    <property type="project" value="GO_Central"/>
</dbReference>
<proteinExistence type="predicted"/>
<dbReference type="GO" id="GO:0005737">
    <property type="term" value="C:cytoplasm"/>
    <property type="evidence" value="ECO:0000266"/>
    <property type="project" value="GeneDB"/>
</dbReference>
<dbReference type="SMART" id="SM00176">
    <property type="entry name" value="RAN"/>
    <property type="match status" value="1"/>
</dbReference>
<dbReference type="PROSITE" id="PS51419">
    <property type="entry name" value="RAB"/>
    <property type="match status" value="1"/>
</dbReference>
<gene>
    <name evidence="2" type="ORF">LMJF_13_0220</name>
</gene>
<dbReference type="STRING" id="5664.Q4QGD2"/>
<dbReference type="VEuPathDB" id="TriTrypDB:LMJFC_130007400"/>
<dbReference type="GO" id="GO:0006886">
    <property type="term" value="P:intracellular protein transport"/>
    <property type="evidence" value="ECO:0000318"/>
    <property type="project" value="GO_Central"/>
</dbReference>
<dbReference type="VEuPathDB" id="TriTrypDB:LMJSD75_130007300"/>
<dbReference type="InterPro" id="IPR005225">
    <property type="entry name" value="Small_GTP-bd"/>
</dbReference>
<evidence type="ECO:0000313" key="2">
    <source>
        <dbReference type="EMBL" id="CAJ02473.1"/>
    </source>
</evidence>
<dbReference type="GO" id="GO:0030139">
    <property type="term" value="C:endocytic vesicle"/>
    <property type="evidence" value="ECO:0000318"/>
    <property type="project" value="GO_Central"/>
</dbReference>
<evidence type="ECO:0000313" key="3">
    <source>
        <dbReference type="Proteomes" id="UP000000542"/>
    </source>
</evidence>
<dbReference type="SMART" id="SM00174">
    <property type="entry name" value="RHO"/>
    <property type="match status" value="1"/>
</dbReference>
<dbReference type="PROSITE" id="PS51420">
    <property type="entry name" value="RHO"/>
    <property type="match status" value="1"/>
</dbReference>
<dbReference type="PROSITE" id="PS51421">
    <property type="entry name" value="RAS"/>
    <property type="match status" value="1"/>
</dbReference>
<dbReference type="VEuPathDB" id="TriTrypDB:LmjF.13.0220"/>
<dbReference type="PANTHER" id="PTHR47978">
    <property type="match status" value="1"/>
</dbReference>
<dbReference type="RefSeq" id="XP_001681766.1">
    <property type="nucleotide sequence ID" value="XM_001681714.1"/>
</dbReference>
<dbReference type="AlphaFoldDB" id="Q4QGD2"/>
<dbReference type="Pfam" id="PF00071">
    <property type="entry name" value="Ras"/>
    <property type="match status" value="1"/>
</dbReference>
<reference evidence="2 3" key="1">
    <citation type="journal article" date="2005" name="Science">
        <title>The genome of the kinetoplastid parasite, Leishmania major.</title>
        <authorList>
            <person name="Ivens A.C."/>
            <person name="Peacock C.S."/>
            <person name="Worthey E.A."/>
            <person name="Murphy L."/>
            <person name="Aggarwal G."/>
            <person name="Berriman M."/>
            <person name="Sisk E."/>
            <person name="Rajandream M.A."/>
            <person name="Adlem E."/>
            <person name="Aert R."/>
            <person name="Anupama A."/>
            <person name="Apostolou Z."/>
            <person name="Attipoe P."/>
            <person name="Bason N."/>
            <person name="Bauser C."/>
            <person name="Beck A."/>
            <person name="Beverley S.M."/>
            <person name="Bianchettin G."/>
            <person name="Borzym K."/>
            <person name="Bothe G."/>
            <person name="Bruschi C.V."/>
            <person name="Collins M."/>
            <person name="Cadag E."/>
            <person name="Ciarloni L."/>
            <person name="Clayton C."/>
            <person name="Coulson R.M."/>
            <person name="Cronin A."/>
            <person name="Cruz A.K."/>
            <person name="Davies R.M."/>
            <person name="De Gaudenzi J."/>
            <person name="Dobson D.E."/>
            <person name="Duesterhoeft A."/>
            <person name="Fazelina G."/>
            <person name="Fosker N."/>
            <person name="Frasch A.C."/>
            <person name="Fraser A."/>
            <person name="Fuchs M."/>
            <person name="Gabel C."/>
            <person name="Goble A."/>
            <person name="Goffeau A."/>
            <person name="Harris D."/>
            <person name="Hertz-Fowler C."/>
            <person name="Hilbert H."/>
            <person name="Horn D."/>
            <person name="Huang Y."/>
            <person name="Klages S."/>
            <person name="Knights A."/>
            <person name="Kube M."/>
            <person name="Larke N."/>
            <person name="Litvin L."/>
            <person name="Lord A."/>
            <person name="Louie T."/>
            <person name="Marra M."/>
            <person name="Masuy D."/>
            <person name="Matthews K."/>
            <person name="Michaeli S."/>
            <person name="Mottram J.C."/>
            <person name="Muller-Auer S."/>
            <person name="Munden H."/>
            <person name="Nelson S."/>
            <person name="Norbertczak H."/>
            <person name="Oliver K."/>
            <person name="O'neil S."/>
            <person name="Pentony M."/>
            <person name="Pohl T.M."/>
            <person name="Price C."/>
            <person name="Purnelle B."/>
            <person name="Quail M.A."/>
            <person name="Rabbinowitsch E."/>
            <person name="Reinhardt R."/>
            <person name="Rieger M."/>
            <person name="Rinta J."/>
            <person name="Robben J."/>
            <person name="Robertson L."/>
            <person name="Ruiz J.C."/>
            <person name="Rutter S."/>
            <person name="Saunders D."/>
            <person name="Schafer M."/>
            <person name="Schein J."/>
            <person name="Schwartz D.C."/>
            <person name="Seeger K."/>
            <person name="Seyler A."/>
            <person name="Sharp S."/>
            <person name="Shin H."/>
            <person name="Sivam D."/>
            <person name="Squares R."/>
            <person name="Squares S."/>
            <person name="Tosato V."/>
            <person name="Vogt C."/>
            <person name="Volckaert G."/>
            <person name="Wambutt R."/>
            <person name="Warren T."/>
            <person name="Wedler H."/>
            <person name="Woodward J."/>
            <person name="Zhou S."/>
            <person name="Zimmermann W."/>
            <person name="Smith D.F."/>
            <person name="Blackwell J.M."/>
            <person name="Stuart K.D."/>
            <person name="Barrell B."/>
            <person name="Myler P.J."/>
        </authorList>
    </citation>
    <scope>NUCLEOTIDE SEQUENCE [LARGE SCALE GENOMIC DNA]</scope>
    <source>
        <strain evidence="3">MHOM/IL/81/Friedlin</strain>
    </source>
</reference>
<protein>
    <submittedName>
        <fullName evidence="2">Putative small Rab GTP binding protein</fullName>
    </submittedName>
</protein>
<dbReference type="GO" id="GO:0005768">
    <property type="term" value="C:endosome"/>
    <property type="evidence" value="ECO:0000318"/>
    <property type="project" value="GO_Central"/>
</dbReference>
<dbReference type="CDD" id="cd01860">
    <property type="entry name" value="Rab5_related"/>
    <property type="match status" value="1"/>
</dbReference>
<organism evidence="2 3">
    <name type="scientific">Leishmania major</name>
    <dbReference type="NCBI Taxonomy" id="5664"/>
    <lineage>
        <taxon>Eukaryota</taxon>
        <taxon>Discoba</taxon>
        <taxon>Euglenozoa</taxon>
        <taxon>Kinetoplastea</taxon>
        <taxon>Metakinetoplastina</taxon>
        <taxon>Trypanosomatida</taxon>
        <taxon>Trypanosomatidae</taxon>
        <taxon>Leishmaniinae</taxon>
        <taxon>Leishmania</taxon>
    </lineage>
</organism>
<dbReference type="FunFam" id="3.40.50.300:FF:000823">
    <property type="entry name" value="Small GTPase RAB, putative"/>
    <property type="match status" value="1"/>
</dbReference>
<dbReference type="SMART" id="SM00175">
    <property type="entry name" value="RAB"/>
    <property type="match status" value="1"/>
</dbReference>
<reference evidence="2 3" key="2">
    <citation type="journal article" date="2011" name="Genome Res.">
        <title>Chromosome and gene copy number variation allow major structural change between species and strains of Leishmania.</title>
        <authorList>
            <person name="Rogers M.B."/>
            <person name="Hilley J.D."/>
            <person name="Dickens N.J."/>
            <person name="Wilkes J."/>
            <person name="Bates P.A."/>
            <person name="Depledge D.P."/>
            <person name="Harris D."/>
            <person name="Her Y."/>
            <person name="Herzyk P."/>
            <person name="Imamura H."/>
            <person name="Otto T.D."/>
            <person name="Sanders M."/>
            <person name="Seeger K."/>
            <person name="Dujardin J.C."/>
            <person name="Berriman M."/>
            <person name="Smith D.F."/>
            <person name="Hertz-Fowler C."/>
            <person name="Mottram J.C."/>
        </authorList>
    </citation>
    <scope>NUCLEOTIDE SEQUENCE [LARGE SCALE GENOMIC DNA]</scope>
    <source>
        <strain evidence="3">MHOM/IL/81/Friedlin</strain>
    </source>
</reference>
<dbReference type="GO" id="GO:0005525">
    <property type="term" value="F:GTP binding"/>
    <property type="evidence" value="ECO:0007669"/>
    <property type="project" value="InterPro"/>
</dbReference>